<dbReference type="GO" id="GO:0016787">
    <property type="term" value="F:hydrolase activity"/>
    <property type="evidence" value="ECO:0007669"/>
    <property type="project" value="UniProtKB-KW"/>
</dbReference>
<dbReference type="Gene3D" id="3.60.15.10">
    <property type="entry name" value="Ribonuclease Z/Hydroxyacylglutathione hydrolase-like"/>
    <property type="match status" value="1"/>
</dbReference>
<dbReference type="KEGG" id="nva:G3M78_14950"/>
<reference evidence="3" key="1">
    <citation type="submission" date="2020-02" db="EMBL/GenBank/DDBJ databases">
        <title>Genomic and physiological characterization of two novel Nitrospinaceae genera.</title>
        <authorList>
            <person name="Mueller A.J."/>
            <person name="Jung M.-Y."/>
            <person name="Strachan C.R."/>
            <person name="Herbold C.W."/>
            <person name="Kirkegaard R.H."/>
            <person name="Daims H."/>
        </authorList>
    </citation>
    <scope>NUCLEOTIDE SEQUENCE [LARGE SCALE GENOMIC DNA]</scope>
</reference>
<protein>
    <submittedName>
        <fullName evidence="2">MBL fold metallo-hydrolase</fullName>
    </submittedName>
</protein>
<name>A0A7T0G4S7_9BACT</name>
<proteinExistence type="predicted"/>
<dbReference type="AlphaFoldDB" id="A0A7T0G4S7"/>
<dbReference type="Pfam" id="PF12706">
    <property type="entry name" value="Lactamase_B_2"/>
    <property type="match status" value="1"/>
</dbReference>
<feature type="domain" description="Metallo-beta-lactamase" evidence="1">
    <location>
        <begin position="25"/>
        <end position="218"/>
    </location>
</feature>
<evidence type="ECO:0000313" key="2">
    <source>
        <dbReference type="EMBL" id="QPJ66631.1"/>
    </source>
</evidence>
<dbReference type="InterPro" id="IPR036866">
    <property type="entry name" value="RibonucZ/Hydroxyglut_hydro"/>
</dbReference>
<dbReference type="SUPFAM" id="SSF56281">
    <property type="entry name" value="Metallo-hydrolase/oxidoreductase"/>
    <property type="match status" value="1"/>
</dbReference>
<keyword evidence="2" id="KW-0378">Hydrolase</keyword>
<dbReference type="SMART" id="SM00849">
    <property type="entry name" value="Lactamase_B"/>
    <property type="match status" value="1"/>
</dbReference>
<dbReference type="Proteomes" id="UP000594464">
    <property type="component" value="Chromosome"/>
</dbReference>
<dbReference type="PANTHER" id="PTHR42663:SF4">
    <property type="entry name" value="SLL1036 PROTEIN"/>
    <property type="match status" value="1"/>
</dbReference>
<dbReference type="InterPro" id="IPR001279">
    <property type="entry name" value="Metallo-B-lactamas"/>
</dbReference>
<dbReference type="CDD" id="cd07715">
    <property type="entry name" value="TaR3-like_MBL-fold"/>
    <property type="match status" value="1"/>
</dbReference>
<dbReference type="EMBL" id="CP048620">
    <property type="protein sequence ID" value="QPJ66631.1"/>
    <property type="molecule type" value="Genomic_DNA"/>
</dbReference>
<gene>
    <name evidence="2" type="ORF">G3M78_14950</name>
</gene>
<organism evidence="2 3">
    <name type="scientific">Candidatus Nitrohelix vancouverensis</name>
    <dbReference type="NCBI Taxonomy" id="2705534"/>
    <lineage>
        <taxon>Bacteria</taxon>
        <taxon>Pseudomonadati</taxon>
        <taxon>Nitrospinota/Tectimicrobiota group</taxon>
        <taxon>Nitrospinota</taxon>
        <taxon>Nitrospinia</taxon>
        <taxon>Nitrospinales</taxon>
        <taxon>Nitrospinaceae</taxon>
        <taxon>Candidatus Nitrohelix</taxon>
    </lineage>
</organism>
<sequence length="286" mass="31842">MIVRFWGVRGSFPSGNRNTAKVGGNTTCVEVRCGDEIIIFDSGTGIINMGKSLMAEMPVKASLFFSHVHWDHIQGFPFFGPFYVPGNEFDIYGGTALPTKIEDVLDEQMSAPCFPIRKEVFGATLRYHDIRHGDVVEGKNFKVSPANLYHPNGSYGFRVDSGGQSLVFATDNEHQEDKLSKNLLELSKDVDLLIYDAQYTDAEYYGLEGQFSRKGWGHSTMKEGVKMAKAANVKKLVLFHHDPAHCDEFIGEIEAECKQIFPNSIAAFEGLEINLDDAELPKSLFA</sequence>
<accession>A0A7T0G4S7</accession>
<evidence type="ECO:0000313" key="3">
    <source>
        <dbReference type="Proteomes" id="UP000594464"/>
    </source>
</evidence>
<dbReference type="PANTHER" id="PTHR42663">
    <property type="entry name" value="HYDROLASE C777.06C-RELATED-RELATED"/>
    <property type="match status" value="1"/>
</dbReference>
<evidence type="ECO:0000259" key="1">
    <source>
        <dbReference type="SMART" id="SM00849"/>
    </source>
</evidence>